<comment type="caution">
    <text evidence="3">The sequence shown here is derived from an EMBL/GenBank/DDBJ whole genome shotgun (WGS) entry which is preliminary data.</text>
</comment>
<protein>
    <recommendedName>
        <fullName evidence="2">DUF4325 domain-containing protein</fullName>
    </recommendedName>
</protein>
<dbReference type="AlphaFoldDB" id="A0AAE4MHQ2"/>
<evidence type="ECO:0000259" key="2">
    <source>
        <dbReference type="Pfam" id="PF14213"/>
    </source>
</evidence>
<dbReference type="InterPro" id="IPR025474">
    <property type="entry name" value="DUF4325"/>
</dbReference>
<proteinExistence type="predicted"/>
<sequence>MSASKSRNKEKIAKRENESKAVQIKKSQKMSQTIRKKSVTIKAKDFISMCFADSDADAIKTEINRALDEYERVTIDFSELGHFTTYFFNRAFTDRLEQMPVEEYDARIFAENLPQAGMSAYELAYMNAVEYFSLPPEGREAWNRACEKVNEEMGWI</sequence>
<feature type="domain" description="DUF4325" evidence="2">
    <location>
        <begin position="55"/>
        <end position="111"/>
    </location>
</feature>
<name>A0AAE4MHQ2_9EURY</name>
<feature type="compositionally biased region" description="Basic and acidic residues" evidence="1">
    <location>
        <begin position="7"/>
        <end position="19"/>
    </location>
</feature>
<dbReference type="Pfam" id="PF14213">
    <property type="entry name" value="DUF4325"/>
    <property type="match status" value="1"/>
</dbReference>
<evidence type="ECO:0000313" key="3">
    <source>
        <dbReference type="EMBL" id="MDV0446191.1"/>
    </source>
</evidence>
<accession>A0AAE4MHQ2</accession>
<gene>
    <name evidence="3" type="ORF">MsAg5_00170</name>
</gene>
<evidence type="ECO:0000256" key="1">
    <source>
        <dbReference type="SAM" id="MobiDB-lite"/>
    </source>
</evidence>
<organism evidence="3 4">
    <name type="scientific">Methanolapillus africanus</name>
    <dbReference type="NCBI Taxonomy" id="3028297"/>
    <lineage>
        <taxon>Archaea</taxon>
        <taxon>Methanobacteriati</taxon>
        <taxon>Methanobacteriota</taxon>
        <taxon>Stenosarchaea group</taxon>
        <taxon>Methanomicrobia</taxon>
        <taxon>Methanosarcinales</taxon>
        <taxon>Methanosarcinaceae</taxon>
        <taxon>Methanolapillus</taxon>
    </lineage>
</organism>
<reference evidence="3" key="1">
    <citation type="submission" date="2023-06" db="EMBL/GenBank/DDBJ databases">
        <title>Genome sequence of Methanosarcinaceae archaeon Ag5.</title>
        <authorList>
            <person name="Protasov E."/>
            <person name="Platt K."/>
            <person name="Poehlein A."/>
            <person name="Daniel R."/>
            <person name="Brune A."/>
        </authorList>
    </citation>
    <scope>NUCLEOTIDE SEQUENCE</scope>
    <source>
        <strain evidence="3">Ag5</strain>
    </source>
</reference>
<dbReference type="EMBL" id="JAWDKD010000002">
    <property type="protein sequence ID" value="MDV0446191.1"/>
    <property type="molecule type" value="Genomic_DNA"/>
</dbReference>
<keyword evidence="4" id="KW-1185">Reference proteome</keyword>
<dbReference type="Proteomes" id="UP001271789">
    <property type="component" value="Unassembled WGS sequence"/>
</dbReference>
<evidence type="ECO:0000313" key="4">
    <source>
        <dbReference type="Proteomes" id="UP001271789"/>
    </source>
</evidence>
<dbReference type="RefSeq" id="WP_338098573.1">
    <property type="nucleotide sequence ID" value="NZ_JAWDKD010000002.1"/>
</dbReference>
<feature type="region of interest" description="Disordered" evidence="1">
    <location>
        <begin position="1"/>
        <end position="29"/>
    </location>
</feature>